<feature type="signal peptide" evidence="2">
    <location>
        <begin position="1"/>
        <end position="18"/>
    </location>
</feature>
<proteinExistence type="predicted"/>
<evidence type="ECO:0000313" key="4">
    <source>
        <dbReference type="Proteomes" id="UP000319663"/>
    </source>
</evidence>
<organism evidence="3 4">
    <name type="scientific">Monascus purpureus</name>
    <name type="common">Red mold</name>
    <name type="synonym">Monascus anka</name>
    <dbReference type="NCBI Taxonomy" id="5098"/>
    <lineage>
        <taxon>Eukaryota</taxon>
        <taxon>Fungi</taxon>
        <taxon>Dikarya</taxon>
        <taxon>Ascomycota</taxon>
        <taxon>Pezizomycotina</taxon>
        <taxon>Eurotiomycetes</taxon>
        <taxon>Eurotiomycetidae</taxon>
        <taxon>Eurotiales</taxon>
        <taxon>Aspergillaceae</taxon>
        <taxon>Monascus</taxon>
    </lineage>
</organism>
<dbReference type="EMBL" id="VIFY01000281">
    <property type="protein sequence ID" value="TQB67918.1"/>
    <property type="molecule type" value="Genomic_DNA"/>
</dbReference>
<gene>
    <name evidence="3" type="ORF">MPDQ_004381</name>
</gene>
<evidence type="ECO:0000313" key="3">
    <source>
        <dbReference type="EMBL" id="TQB67918.1"/>
    </source>
</evidence>
<dbReference type="AlphaFoldDB" id="A0A507QHG9"/>
<keyword evidence="4" id="KW-1185">Reference proteome</keyword>
<protein>
    <submittedName>
        <fullName evidence="3">Uncharacterized protein</fullName>
    </submittedName>
</protein>
<sequence>MKAAVLLYLLTGLGLVAAQTNCLGSGYFCGRDLRLKYHNIYWCEDGQTNPHVVVDDCYDQCVPNTDRFVIPACVKPDQEVIVPENPERVAPDQDPAEPAEVEEP</sequence>
<evidence type="ECO:0000256" key="1">
    <source>
        <dbReference type="SAM" id="MobiDB-lite"/>
    </source>
</evidence>
<feature type="compositionally biased region" description="Acidic residues" evidence="1">
    <location>
        <begin position="94"/>
        <end position="104"/>
    </location>
</feature>
<dbReference type="Proteomes" id="UP000319663">
    <property type="component" value="Unassembled WGS sequence"/>
</dbReference>
<feature type="region of interest" description="Disordered" evidence="1">
    <location>
        <begin position="83"/>
        <end position="104"/>
    </location>
</feature>
<feature type="chain" id="PRO_5021462247" evidence="2">
    <location>
        <begin position="19"/>
        <end position="104"/>
    </location>
</feature>
<evidence type="ECO:0000256" key="2">
    <source>
        <dbReference type="SAM" id="SignalP"/>
    </source>
</evidence>
<dbReference type="OrthoDB" id="10480701at2759"/>
<name>A0A507QHG9_MONPU</name>
<keyword evidence="2" id="KW-0732">Signal</keyword>
<accession>A0A507QHG9</accession>
<comment type="caution">
    <text evidence="3">The sequence shown here is derived from an EMBL/GenBank/DDBJ whole genome shotgun (WGS) entry which is preliminary data.</text>
</comment>
<reference evidence="3 4" key="1">
    <citation type="submission" date="2019-06" db="EMBL/GenBank/DDBJ databases">
        <title>Wine fermentation using esterase from Monascus purpureus.</title>
        <authorList>
            <person name="Geng C."/>
            <person name="Zhang Y."/>
        </authorList>
    </citation>
    <scope>NUCLEOTIDE SEQUENCE [LARGE SCALE GENOMIC DNA]</scope>
    <source>
        <strain evidence="3">HQ1</strain>
    </source>
</reference>